<dbReference type="Proteomes" id="UP000243819">
    <property type="component" value="Unassembled WGS sequence"/>
</dbReference>
<proteinExistence type="inferred from homology"/>
<evidence type="ECO:0000256" key="2">
    <source>
        <dbReference type="ARBA" id="ARBA00022679"/>
    </source>
</evidence>
<evidence type="ECO:0000256" key="4">
    <source>
        <dbReference type="PIRSR" id="PIRSR000858-1"/>
    </source>
</evidence>
<evidence type="ECO:0000256" key="1">
    <source>
        <dbReference type="ARBA" id="ARBA00007154"/>
    </source>
</evidence>
<dbReference type="Gene3D" id="3.40.1080.10">
    <property type="entry name" value="Glutaconate Coenzyme A-transferase"/>
    <property type="match status" value="2"/>
</dbReference>
<dbReference type="EMBL" id="FOIF01000011">
    <property type="protein sequence ID" value="SES82854.1"/>
    <property type="molecule type" value="Genomic_DNA"/>
</dbReference>
<keyword evidence="6" id="KW-1185">Reference proteome</keyword>
<dbReference type="RefSeq" id="WP_091349630.1">
    <property type="nucleotide sequence ID" value="NZ_FOIF01000011.1"/>
</dbReference>
<evidence type="ECO:0000313" key="5">
    <source>
        <dbReference type="EMBL" id="SES82854.1"/>
    </source>
</evidence>
<dbReference type="AlphaFoldDB" id="A0A1H9ZM81"/>
<protein>
    <submittedName>
        <fullName evidence="5">Propionate CoA-transferase</fullName>
    </submittedName>
</protein>
<dbReference type="InterPro" id="IPR014388">
    <property type="entry name" value="3-oxoacid_CoA-transferase"/>
</dbReference>
<sequence>MAVKKSKVMSAMEAVALIKDGATVASGGFVGNCHPEELTSAIEKRFLEEGKPQNITLVYAAGQGDGKTRGLNHLGHEGLVKRVIGGHWGLAPKLGKLANENKIEAYNLPQGVIAHLFRDIAAGKPGTITHVGLKTFVDPRVDGGKINSVTKEDVVEIINIHGKEYLFYKAFPIDVALIRATYADENGNATMEKEAVTLEALSLAQAAKNSGGIVILQVEKVVANGTLDPRLVKIPGILVDAIVVAEPQNHMQTFAEQYNPAYCGEIKVPVQSLKPLELNERKIIARRAAMELIPNAVTNLGIGMPEGVAMVANEEGIGGEMKLTIESGPVGGVPAGGLSFGAAINPDAILDQPYQFDFYDGGGLDVAFLGLAQCDQTGNVNVSKFGPKVAGCGGFINITQNAKKLIFCGTFTAGDLQLKVEDGKLVIVNEGKNKKFIKHVEQITFSGEYANDVGQPVLYITERAVFKLSKEGLVLIEIAPGVDLQKDILDQMEFKPIIAEDLKVMDERIFREEKMGLSF</sequence>
<reference evidence="6" key="1">
    <citation type="submission" date="2016-10" db="EMBL/GenBank/DDBJ databases">
        <authorList>
            <person name="Varghese N."/>
            <person name="Submissions S."/>
        </authorList>
    </citation>
    <scope>NUCLEOTIDE SEQUENCE [LARGE SCALE GENOMIC DNA]</scope>
    <source>
        <strain evidence="6">DSM 13577</strain>
    </source>
</reference>
<dbReference type="STRING" id="1120990.SAMN03080614_10116"/>
<gene>
    <name evidence="5" type="ORF">SAMN03080614_10116</name>
</gene>
<dbReference type="OrthoDB" id="9805230at2"/>
<evidence type="ECO:0000256" key="3">
    <source>
        <dbReference type="PIRNR" id="PIRNR000858"/>
    </source>
</evidence>
<organism evidence="5 6">
    <name type="scientific">Anaerobranca gottschalkii DSM 13577</name>
    <dbReference type="NCBI Taxonomy" id="1120990"/>
    <lineage>
        <taxon>Bacteria</taxon>
        <taxon>Bacillati</taxon>
        <taxon>Bacillota</taxon>
        <taxon>Clostridia</taxon>
        <taxon>Eubacteriales</taxon>
        <taxon>Proteinivoracaceae</taxon>
        <taxon>Anaerobranca</taxon>
    </lineage>
</organism>
<dbReference type="PANTHER" id="PTHR43293:SF1">
    <property type="entry name" value="ACETATE COA-TRANSFERASE YDIF"/>
    <property type="match status" value="1"/>
</dbReference>
<keyword evidence="2 3" id="KW-0808">Transferase</keyword>
<comment type="similarity">
    <text evidence="1 3">Belongs to the 3-oxoacid CoA-transferase family.</text>
</comment>
<dbReference type="SUPFAM" id="SSF100950">
    <property type="entry name" value="NagB/RpiA/CoA transferase-like"/>
    <property type="match status" value="2"/>
</dbReference>
<dbReference type="SMART" id="SM00882">
    <property type="entry name" value="CoA_trans"/>
    <property type="match status" value="1"/>
</dbReference>
<feature type="active site" description="5-glutamyl coenzyme A thioester intermediate" evidence="4">
    <location>
        <position position="326"/>
    </location>
</feature>
<dbReference type="PIRSF" id="PIRSF000858">
    <property type="entry name" value="SCOT-t"/>
    <property type="match status" value="1"/>
</dbReference>
<dbReference type="GO" id="GO:0046952">
    <property type="term" value="P:ketone body catabolic process"/>
    <property type="evidence" value="ECO:0007669"/>
    <property type="project" value="InterPro"/>
</dbReference>
<accession>A0A1H9ZM81</accession>
<dbReference type="Pfam" id="PF01144">
    <property type="entry name" value="CoA_trans"/>
    <property type="match status" value="1"/>
</dbReference>
<dbReference type="InterPro" id="IPR037171">
    <property type="entry name" value="NagB/RpiA_transferase-like"/>
</dbReference>
<dbReference type="InterPro" id="IPR004165">
    <property type="entry name" value="CoA_trans_fam_I"/>
</dbReference>
<dbReference type="GO" id="GO:0008410">
    <property type="term" value="F:CoA-transferase activity"/>
    <property type="evidence" value="ECO:0007669"/>
    <property type="project" value="InterPro"/>
</dbReference>
<dbReference type="PANTHER" id="PTHR43293">
    <property type="entry name" value="ACETATE COA-TRANSFERASE YDIF"/>
    <property type="match status" value="1"/>
</dbReference>
<evidence type="ECO:0000313" key="6">
    <source>
        <dbReference type="Proteomes" id="UP000243819"/>
    </source>
</evidence>
<name>A0A1H9ZM81_9FIRM</name>